<keyword evidence="3 7" id="KW-0812">Transmembrane</keyword>
<dbReference type="AlphaFoldDB" id="A0A7R6SYH6"/>
<sequence>MEAFTNGLMEYMDKGGPIMYVLALFSIMALVVIIWKGFILYKARINTSEFLGRLKGILKKKNVKAAIDLCEEYKSPIASILKAGLIKFGRPQEEVEKAMENAAIHEIARLEKGLGILASVANLAPMLGFLGTVTGMIQSFDAMSKLNDPGKVAEGISEALITTAGGLIVAVPVLMFYNYYTSLIAGFIREIESASNVLLETFGEIESLQ</sequence>
<dbReference type="GO" id="GO:0005886">
    <property type="term" value="C:plasma membrane"/>
    <property type="evidence" value="ECO:0007669"/>
    <property type="project" value="UniProtKB-SubCell"/>
</dbReference>
<evidence type="ECO:0000256" key="7">
    <source>
        <dbReference type="SAM" id="Phobius"/>
    </source>
</evidence>
<dbReference type="PANTHER" id="PTHR30625">
    <property type="entry name" value="PROTEIN TOLQ"/>
    <property type="match status" value="1"/>
</dbReference>
<dbReference type="InterPro" id="IPR002898">
    <property type="entry name" value="MotA_ExbB_proton_chnl"/>
</dbReference>
<keyword evidence="6" id="KW-0653">Protein transport</keyword>
<dbReference type="Pfam" id="PF01618">
    <property type="entry name" value="MotA_ExbB"/>
    <property type="match status" value="1"/>
</dbReference>
<dbReference type="EMBL" id="AP017470">
    <property type="protein sequence ID" value="BBB32789.1"/>
    <property type="molecule type" value="Genomic_DNA"/>
</dbReference>
<keyword evidence="6" id="KW-0813">Transport</keyword>
<feature type="transmembrane region" description="Helical" evidence="7">
    <location>
        <begin position="18"/>
        <end position="41"/>
    </location>
</feature>
<dbReference type="KEGG" id="thyd:TTHT_1271"/>
<evidence type="ECO:0000256" key="5">
    <source>
        <dbReference type="ARBA" id="ARBA00023136"/>
    </source>
</evidence>
<name>A0A7R6SYH6_9BACT</name>
<evidence type="ECO:0000256" key="2">
    <source>
        <dbReference type="ARBA" id="ARBA00022475"/>
    </source>
</evidence>
<organism evidence="9 10">
    <name type="scientific">Thermotomaculum hydrothermale</name>
    <dbReference type="NCBI Taxonomy" id="981385"/>
    <lineage>
        <taxon>Bacteria</taxon>
        <taxon>Pseudomonadati</taxon>
        <taxon>Acidobacteriota</taxon>
        <taxon>Holophagae</taxon>
        <taxon>Thermotomaculales</taxon>
        <taxon>Thermotomaculaceae</taxon>
        <taxon>Thermotomaculum</taxon>
    </lineage>
</organism>
<evidence type="ECO:0000259" key="8">
    <source>
        <dbReference type="Pfam" id="PF01618"/>
    </source>
</evidence>
<dbReference type="RefSeq" id="WP_201327093.1">
    <property type="nucleotide sequence ID" value="NZ_AP017470.1"/>
</dbReference>
<evidence type="ECO:0000256" key="3">
    <source>
        <dbReference type="ARBA" id="ARBA00022692"/>
    </source>
</evidence>
<gene>
    <name evidence="9" type="ORF">TTHT_1271</name>
</gene>
<keyword evidence="5 7" id="KW-0472">Membrane</keyword>
<feature type="domain" description="MotA/TolQ/ExbB proton channel" evidence="8">
    <location>
        <begin position="74"/>
        <end position="192"/>
    </location>
</feature>
<feature type="transmembrane region" description="Helical" evidence="7">
    <location>
        <begin position="160"/>
        <end position="180"/>
    </location>
</feature>
<keyword evidence="4 7" id="KW-1133">Transmembrane helix</keyword>
<keyword evidence="2" id="KW-1003">Cell membrane</keyword>
<evidence type="ECO:0000313" key="9">
    <source>
        <dbReference type="EMBL" id="BBB32789.1"/>
    </source>
</evidence>
<accession>A0A7R6SYH6</accession>
<dbReference type="PANTHER" id="PTHR30625:SF11">
    <property type="entry name" value="MOTA_TOLQ_EXBB PROTON CHANNEL DOMAIN-CONTAINING PROTEIN"/>
    <property type="match status" value="1"/>
</dbReference>
<evidence type="ECO:0000256" key="6">
    <source>
        <dbReference type="RuleBase" id="RU004057"/>
    </source>
</evidence>
<feature type="transmembrane region" description="Helical" evidence="7">
    <location>
        <begin position="114"/>
        <end position="140"/>
    </location>
</feature>
<reference evidence="9 10" key="1">
    <citation type="journal article" date="2012" name="Extremophiles">
        <title>Thermotomaculum hydrothermale gen. nov., sp. nov., a novel heterotrophic thermophile within the phylum Acidobacteria from a deep-sea hydrothermal vent chimney in the Southern Okinawa Trough.</title>
        <authorList>
            <person name="Izumi H."/>
            <person name="Nunoura T."/>
            <person name="Miyazaki M."/>
            <person name="Mino S."/>
            <person name="Toki T."/>
            <person name="Takai K."/>
            <person name="Sako Y."/>
            <person name="Sawabe T."/>
            <person name="Nakagawa S."/>
        </authorList>
    </citation>
    <scope>NUCLEOTIDE SEQUENCE [LARGE SCALE GENOMIC DNA]</scope>
    <source>
        <strain evidence="9 10">AC55</strain>
    </source>
</reference>
<dbReference type="Proteomes" id="UP000595564">
    <property type="component" value="Chromosome"/>
</dbReference>
<evidence type="ECO:0000313" key="10">
    <source>
        <dbReference type="Proteomes" id="UP000595564"/>
    </source>
</evidence>
<evidence type="ECO:0000256" key="4">
    <source>
        <dbReference type="ARBA" id="ARBA00022989"/>
    </source>
</evidence>
<evidence type="ECO:0000256" key="1">
    <source>
        <dbReference type="ARBA" id="ARBA00004651"/>
    </source>
</evidence>
<proteinExistence type="inferred from homology"/>
<dbReference type="InterPro" id="IPR050790">
    <property type="entry name" value="ExbB/TolQ_transport"/>
</dbReference>
<dbReference type="GO" id="GO:0017038">
    <property type="term" value="P:protein import"/>
    <property type="evidence" value="ECO:0007669"/>
    <property type="project" value="TreeGrafter"/>
</dbReference>
<comment type="similarity">
    <text evidence="6">Belongs to the exbB/tolQ family.</text>
</comment>
<keyword evidence="10" id="KW-1185">Reference proteome</keyword>
<protein>
    <submittedName>
        <fullName evidence="9">Biopolymer transport protein ExbB</fullName>
    </submittedName>
</protein>
<comment type="subcellular location">
    <subcellularLocation>
        <location evidence="1">Cell membrane</location>
        <topology evidence="1">Multi-pass membrane protein</topology>
    </subcellularLocation>
    <subcellularLocation>
        <location evidence="6">Membrane</location>
        <topology evidence="6">Multi-pass membrane protein</topology>
    </subcellularLocation>
</comment>